<comment type="caution">
    <text evidence="1">The sequence shown here is derived from an EMBL/GenBank/DDBJ whole genome shotgun (WGS) entry which is preliminary data.</text>
</comment>
<proteinExistence type="predicted"/>
<evidence type="ECO:0000313" key="1">
    <source>
        <dbReference type="EMBL" id="MBE9022740.1"/>
    </source>
</evidence>
<keyword evidence="2" id="KW-1185">Reference proteome</keyword>
<dbReference type="RefSeq" id="WP_193915675.1">
    <property type="nucleotide sequence ID" value="NZ_JADEXS020000001.1"/>
</dbReference>
<evidence type="ECO:0000313" key="2">
    <source>
        <dbReference type="Proteomes" id="UP000622533"/>
    </source>
</evidence>
<name>A0A8J7DCW0_DESMC</name>
<accession>A0A8J7DCW0</accession>
<organism evidence="1 2">
    <name type="scientific">Desmonostoc muscorum LEGE 12446</name>
    <dbReference type="NCBI Taxonomy" id="1828758"/>
    <lineage>
        <taxon>Bacteria</taxon>
        <taxon>Bacillati</taxon>
        <taxon>Cyanobacteriota</taxon>
        <taxon>Cyanophyceae</taxon>
        <taxon>Nostocales</taxon>
        <taxon>Nostocaceae</taxon>
        <taxon>Desmonostoc</taxon>
    </lineage>
</organism>
<gene>
    <name evidence="1" type="ORF">IQ276_09945</name>
</gene>
<dbReference type="EMBL" id="JADEXS010000101">
    <property type="protein sequence ID" value="MBE9022740.1"/>
    <property type="molecule type" value="Genomic_DNA"/>
</dbReference>
<dbReference type="Proteomes" id="UP000622533">
    <property type="component" value="Unassembled WGS sequence"/>
</dbReference>
<reference evidence="1" key="1">
    <citation type="submission" date="2020-10" db="EMBL/GenBank/DDBJ databases">
        <authorList>
            <person name="Castelo-Branco R."/>
            <person name="Eusebio N."/>
            <person name="Adriana R."/>
            <person name="Vieira A."/>
            <person name="Brugerolle De Fraissinette N."/>
            <person name="Rezende De Castro R."/>
            <person name="Schneider M.P."/>
            <person name="Vasconcelos V."/>
            <person name="Leao P.N."/>
        </authorList>
    </citation>
    <scope>NUCLEOTIDE SEQUENCE</scope>
    <source>
        <strain evidence="1">LEGE 12446</strain>
    </source>
</reference>
<sequence length="211" mass="23882">MLTTESLTEAESQLAHNLAITLVKEDTDVNEVGKVIAYLRSIVEQPDAGRRFFTYLKTLVTNGRQIGHSGRTTDYYRNIERACNQYLQNQQANAQTMLKILGWAVRLMRYYKVSPIEEISISQSTEFEQISERQVEIAIVFQSQKFEIDQVLDATVLGVKGNKVTYEMLGAIKLTEKEPRKAASLKEGQVVKVKISALKDDGSIKSVRFTE</sequence>
<dbReference type="AlphaFoldDB" id="A0A8J7DCW0"/>
<protein>
    <submittedName>
        <fullName evidence="1">Uncharacterized protein</fullName>
    </submittedName>
</protein>